<organism evidence="3 4">
    <name type="scientific">Bilifractor porci</name>
    <dbReference type="NCBI Taxonomy" id="2606636"/>
    <lineage>
        <taxon>Bacteria</taxon>
        <taxon>Bacillati</taxon>
        <taxon>Bacillota</taxon>
        <taxon>Clostridia</taxon>
        <taxon>Lachnospirales</taxon>
        <taxon>Lachnospiraceae</taxon>
        <taxon>Bilifractor</taxon>
    </lineage>
</organism>
<feature type="region of interest" description="Disordered" evidence="1">
    <location>
        <begin position="183"/>
        <end position="227"/>
    </location>
</feature>
<keyword evidence="4" id="KW-1185">Reference proteome</keyword>
<accession>A0A7X2TP51</accession>
<evidence type="ECO:0000313" key="3">
    <source>
        <dbReference type="EMBL" id="MST81653.1"/>
    </source>
</evidence>
<dbReference type="Proteomes" id="UP000466864">
    <property type="component" value="Unassembled WGS sequence"/>
</dbReference>
<dbReference type="EMBL" id="VUMV01000002">
    <property type="protein sequence ID" value="MST81653.1"/>
    <property type="molecule type" value="Genomic_DNA"/>
</dbReference>
<dbReference type="PROSITE" id="PS50006">
    <property type="entry name" value="FHA_DOMAIN"/>
    <property type="match status" value="1"/>
</dbReference>
<evidence type="ECO:0000313" key="4">
    <source>
        <dbReference type="Proteomes" id="UP000466864"/>
    </source>
</evidence>
<name>A0A7X2TP51_9FIRM</name>
<dbReference type="InterPro" id="IPR045962">
    <property type="entry name" value="DUF6382"/>
</dbReference>
<sequence>MEEIQTEFRRDLHHNYMILSGGRKLDRMHYEIRMIELNDIPGLLKSTVQEMDGRTMYYYDITSRQPLSLYLETHLAGRTFLRLLFRSLQQVTERMSDYLLDLHGLYLHPEKIYLDASGESIWFCFFPPLEESFSGQIKELGEYLLPRLDHQDPEGVVLGYAFYQKVSSIETVPAGTWFESILDDSEEESRTNSEEEWHRTERKDTKSGLQGEEPHSPVPGDKDLLSDFFHPETEPEKHFFREGWKNKILWLLPPLSAAAAGMICWRYLNRIPEGIAAGAGAACLSCLLLYRRKKQEEAEEEQREPEGREAVFPFPACGGQDEEEQDSSFFHSEEDSRKEGSYRQPEEQTYSAQEETVFLGPLQVPDTEPPIRARLIPEPEGAGEVKVLTGDLYLLGKSEEASDICIPSPAVSRLQARLLWDGKTYRILDMNSRNGTFRNGALLDPGMAVPLRSGDTLRFADRSFRYEQLT</sequence>
<feature type="region of interest" description="Disordered" evidence="1">
    <location>
        <begin position="298"/>
        <end position="353"/>
    </location>
</feature>
<comment type="caution">
    <text evidence="3">The sequence shown here is derived from an EMBL/GenBank/DDBJ whole genome shotgun (WGS) entry which is preliminary data.</text>
</comment>
<dbReference type="PANTHER" id="PTHR23308">
    <property type="entry name" value="NUCLEAR INHIBITOR OF PROTEIN PHOSPHATASE-1"/>
    <property type="match status" value="1"/>
</dbReference>
<dbReference type="InterPro" id="IPR008984">
    <property type="entry name" value="SMAD_FHA_dom_sf"/>
</dbReference>
<dbReference type="SMART" id="SM00240">
    <property type="entry name" value="FHA"/>
    <property type="match status" value="1"/>
</dbReference>
<gene>
    <name evidence="3" type="ORF">FYJ60_04925</name>
</gene>
<dbReference type="Pfam" id="PF00498">
    <property type="entry name" value="FHA"/>
    <property type="match status" value="1"/>
</dbReference>
<reference evidence="3 4" key="1">
    <citation type="submission" date="2019-08" db="EMBL/GenBank/DDBJ databases">
        <title>In-depth cultivation of the pig gut microbiome towards novel bacterial diversity and tailored functional studies.</title>
        <authorList>
            <person name="Wylensek D."/>
            <person name="Hitch T.C.A."/>
            <person name="Clavel T."/>
        </authorList>
    </citation>
    <scope>NUCLEOTIDE SEQUENCE [LARGE SCALE GENOMIC DNA]</scope>
    <source>
        <strain evidence="3 4">Oil+RF-744-WCA-WT-13</strain>
    </source>
</reference>
<dbReference type="RefSeq" id="WP_154457495.1">
    <property type="nucleotide sequence ID" value="NZ_VUMV01000002.1"/>
</dbReference>
<protein>
    <submittedName>
        <fullName evidence="3">FHA domain-containing protein</fullName>
    </submittedName>
</protein>
<feature type="compositionally biased region" description="Basic and acidic residues" evidence="1">
    <location>
        <begin position="331"/>
        <end position="346"/>
    </location>
</feature>
<dbReference type="Pfam" id="PF19909">
    <property type="entry name" value="DUF6382"/>
    <property type="match status" value="1"/>
</dbReference>
<dbReference type="AlphaFoldDB" id="A0A7X2TP51"/>
<proteinExistence type="predicted"/>
<dbReference type="InterPro" id="IPR050923">
    <property type="entry name" value="Cell_Proc_Reg/RNA_Proc"/>
</dbReference>
<evidence type="ECO:0000256" key="1">
    <source>
        <dbReference type="SAM" id="MobiDB-lite"/>
    </source>
</evidence>
<evidence type="ECO:0000259" key="2">
    <source>
        <dbReference type="PROSITE" id="PS50006"/>
    </source>
</evidence>
<dbReference type="InterPro" id="IPR000253">
    <property type="entry name" value="FHA_dom"/>
</dbReference>
<feature type="domain" description="FHA" evidence="2">
    <location>
        <begin position="393"/>
        <end position="443"/>
    </location>
</feature>
<feature type="compositionally biased region" description="Basic and acidic residues" evidence="1">
    <location>
        <begin position="188"/>
        <end position="227"/>
    </location>
</feature>
<dbReference type="Gene3D" id="2.60.200.20">
    <property type="match status" value="1"/>
</dbReference>
<dbReference type="CDD" id="cd00060">
    <property type="entry name" value="FHA"/>
    <property type="match status" value="1"/>
</dbReference>
<dbReference type="SUPFAM" id="SSF49879">
    <property type="entry name" value="SMAD/FHA domain"/>
    <property type="match status" value="1"/>
</dbReference>